<organism evidence="1 2">
    <name type="scientific">Saccharomonospora amisosensis</name>
    <dbReference type="NCBI Taxonomy" id="1128677"/>
    <lineage>
        <taxon>Bacteria</taxon>
        <taxon>Bacillati</taxon>
        <taxon>Actinomycetota</taxon>
        <taxon>Actinomycetes</taxon>
        <taxon>Pseudonocardiales</taxon>
        <taxon>Pseudonocardiaceae</taxon>
        <taxon>Saccharomonospora</taxon>
    </lineage>
</organism>
<dbReference type="GO" id="GO:0006508">
    <property type="term" value="P:proteolysis"/>
    <property type="evidence" value="ECO:0007669"/>
    <property type="project" value="UniProtKB-KW"/>
</dbReference>
<keyword evidence="1" id="KW-0378">Hydrolase</keyword>
<sequence>MWLQLALVVIVAVIFVVRATRTVQRARRRSATGVDQP</sequence>
<protein>
    <submittedName>
        <fullName evidence="1">Membrane protein implicated in regulation of membrane protease activity</fullName>
    </submittedName>
</protein>
<dbReference type="Proteomes" id="UP000545493">
    <property type="component" value="Unassembled WGS sequence"/>
</dbReference>
<gene>
    <name evidence="1" type="ORF">FHU38_004896</name>
</gene>
<dbReference type="EMBL" id="JAAOYM010000002">
    <property type="protein sequence ID" value="NIJ14495.1"/>
    <property type="molecule type" value="Genomic_DNA"/>
</dbReference>
<evidence type="ECO:0000313" key="1">
    <source>
        <dbReference type="EMBL" id="NIJ14495.1"/>
    </source>
</evidence>
<accession>A0A7X5UUR7</accession>
<reference evidence="1 2" key="1">
    <citation type="submission" date="2020-03" db="EMBL/GenBank/DDBJ databases">
        <title>Sequencing the genomes of 1000 actinobacteria strains.</title>
        <authorList>
            <person name="Klenk H.-P."/>
        </authorList>
    </citation>
    <scope>NUCLEOTIDE SEQUENCE [LARGE SCALE GENOMIC DNA]</scope>
    <source>
        <strain evidence="1 2">DSM 45685</strain>
    </source>
</reference>
<dbReference type="AlphaFoldDB" id="A0A7X5UUR7"/>
<comment type="caution">
    <text evidence="1">The sequence shown here is derived from an EMBL/GenBank/DDBJ whole genome shotgun (WGS) entry which is preliminary data.</text>
</comment>
<keyword evidence="2" id="KW-1185">Reference proteome</keyword>
<evidence type="ECO:0000313" key="2">
    <source>
        <dbReference type="Proteomes" id="UP000545493"/>
    </source>
</evidence>
<proteinExistence type="predicted"/>
<name>A0A7X5UUR7_9PSEU</name>
<keyword evidence="1" id="KW-0645">Protease</keyword>
<dbReference type="GO" id="GO:0008233">
    <property type="term" value="F:peptidase activity"/>
    <property type="evidence" value="ECO:0007669"/>
    <property type="project" value="UniProtKB-KW"/>
</dbReference>